<dbReference type="RefSeq" id="WP_336559499.1">
    <property type="nucleotide sequence ID" value="NZ_JBBAYM010000977.1"/>
</dbReference>
<evidence type="ECO:0000313" key="1">
    <source>
        <dbReference type="EMBL" id="MEI5617698.1"/>
    </source>
</evidence>
<evidence type="ECO:0000313" key="2">
    <source>
        <dbReference type="Proteomes" id="UP001365781"/>
    </source>
</evidence>
<name>A0ABU8GX00_9ACTN</name>
<protein>
    <submittedName>
        <fullName evidence="1">Uncharacterized protein</fullName>
    </submittedName>
</protein>
<dbReference type="Proteomes" id="UP001365781">
    <property type="component" value="Unassembled WGS sequence"/>
</dbReference>
<proteinExistence type="predicted"/>
<dbReference type="EMBL" id="JBBAYM010000977">
    <property type="protein sequence ID" value="MEI5617698.1"/>
    <property type="molecule type" value="Genomic_DNA"/>
</dbReference>
<reference evidence="1 2" key="1">
    <citation type="submission" date="2024-03" db="EMBL/GenBank/DDBJ databases">
        <title>First Report of Pectobacterium brasiliscabiei causing potato scab in china.</title>
        <authorList>
            <person name="Handique U."/>
        </authorList>
    </citation>
    <scope>NUCLEOTIDE SEQUENCE [LARGE SCALE GENOMIC DNA]</scope>
    <source>
        <strain evidence="1 2">ZRIMU1503</strain>
    </source>
</reference>
<sequence>RWLSNSWLLEQHFGWTGLLVEPNPHWHADLARNRRAPVSPHAITGQSGQHMALAVPAADPLLAALAPYAAISNHPE</sequence>
<comment type="caution">
    <text evidence="1">The sequence shown here is derived from an EMBL/GenBank/DDBJ whole genome shotgun (WGS) entry which is preliminary data.</text>
</comment>
<accession>A0ABU8GX00</accession>
<keyword evidence="2" id="KW-1185">Reference proteome</keyword>
<gene>
    <name evidence="1" type="ORF">WB403_52300</name>
</gene>
<organism evidence="1 2">
    <name type="scientific">Streptomyces brasiliscabiei</name>
    <dbReference type="NCBI Taxonomy" id="2736302"/>
    <lineage>
        <taxon>Bacteria</taxon>
        <taxon>Bacillati</taxon>
        <taxon>Actinomycetota</taxon>
        <taxon>Actinomycetes</taxon>
        <taxon>Kitasatosporales</taxon>
        <taxon>Streptomycetaceae</taxon>
        <taxon>Streptomyces</taxon>
    </lineage>
</organism>
<feature type="non-terminal residue" evidence="1">
    <location>
        <position position="1"/>
    </location>
</feature>
<feature type="non-terminal residue" evidence="1">
    <location>
        <position position="76"/>
    </location>
</feature>